<dbReference type="EMBL" id="JAAITA010000021">
    <property type="protein sequence ID" value="NSJ87037.1"/>
    <property type="molecule type" value="Genomic_DNA"/>
</dbReference>
<dbReference type="InterPro" id="IPR000182">
    <property type="entry name" value="GNAT_dom"/>
</dbReference>
<dbReference type="InterPro" id="IPR016181">
    <property type="entry name" value="Acyl_CoA_acyltransferase"/>
</dbReference>
<keyword evidence="3" id="KW-1185">Reference proteome</keyword>
<protein>
    <submittedName>
        <fullName evidence="2">GNAT family N-acetyltransferase</fullName>
    </submittedName>
</protein>
<name>A0ABX2IDZ9_BLAHA</name>
<dbReference type="SUPFAM" id="SSF55729">
    <property type="entry name" value="Acyl-CoA N-acyltransferases (Nat)"/>
    <property type="match status" value="1"/>
</dbReference>
<comment type="caution">
    <text evidence="2">The sequence shown here is derived from an EMBL/GenBank/DDBJ whole genome shotgun (WGS) entry which is preliminary data.</text>
</comment>
<gene>
    <name evidence="2" type="ORF">G5A70_12830</name>
</gene>
<evidence type="ECO:0000259" key="1">
    <source>
        <dbReference type="PROSITE" id="PS51186"/>
    </source>
</evidence>
<dbReference type="Gene3D" id="3.40.630.110">
    <property type="entry name" value="GNAT acetyltransferase-like"/>
    <property type="match status" value="1"/>
</dbReference>
<accession>A0ABX2IDZ9</accession>
<dbReference type="Proteomes" id="UP000822142">
    <property type="component" value="Unassembled WGS sequence"/>
</dbReference>
<evidence type="ECO:0000313" key="3">
    <source>
        <dbReference type="Proteomes" id="UP000822142"/>
    </source>
</evidence>
<dbReference type="PANTHER" id="PTHR31143:SF2">
    <property type="entry name" value="FR47-LIKE DOMAIN-CONTAINING PROTEIN-RELATED"/>
    <property type="match status" value="1"/>
</dbReference>
<organism evidence="2 3">
    <name type="scientific">Blautia hansenii</name>
    <name type="common">Ruminococcus hansenii</name>
    <dbReference type="NCBI Taxonomy" id="1322"/>
    <lineage>
        <taxon>Bacteria</taxon>
        <taxon>Bacillati</taxon>
        <taxon>Bacillota</taxon>
        <taxon>Clostridia</taxon>
        <taxon>Lachnospirales</taxon>
        <taxon>Lachnospiraceae</taxon>
        <taxon>Blautia</taxon>
    </lineage>
</organism>
<dbReference type="Pfam" id="PF12746">
    <property type="entry name" value="GNAT_acetyltran"/>
    <property type="match status" value="1"/>
</dbReference>
<dbReference type="PANTHER" id="PTHR31143">
    <property type="match status" value="1"/>
</dbReference>
<dbReference type="Gene3D" id="3.40.630.30">
    <property type="match status" value="1"/>
</dbReference>
<evidence type="ECO:0000313" key="2">
    <source>
        <dbReference type="EMBL" id="NSJ87037.1"/>
    </source>
</evidence>
<reference evidence="2 3" key="1">
    <citation type="journal article" date="2020" name="Cell Host Microbe">
        <title>Functional and Genomic Variation between Human-Derived Isolates of Lachnospiraceae Reveals Inter- and Intra-Species Diversity.</title>
        <authorList>
            <person name="Sorbara M.T."/>
            <person name="Littmann E.R."/>
            <person name="Fontana E."/>
            <person name="Moody T.U."/>
            <person name="Kohout C.E."/>
            <person name="Gjonbalaj M."/>
            <person name="Eaton V."/>
            <person name="Seok R."/>
            <person name="Leiner I.M."/>
            <person name="Pamer E.G."/>
        </authorList>
    </citation>
    <scope>NUCLEOTIDE SEQUENCE [LARGE SCALE GENOMIC DNA]</scope>
    <source>
        <strain evidence="2 3">MSK.15.26</strain>
    </source>
</reference>
<feature type="domain" description="N-acetyltransferase" evidence="1">
    <location>
        <begin position="113"/>
        <end position="247"/>
    </location>
</feature>
<sequence>MSGFFKDTQESFLWSCKQGIMGNFYARERNFKSLMAVLGDFTFFDGEPDRALVEYLPKESKPEFRILVPPDEAWGRLIEDCYRGRSRKIMRYRMKKEPNTFDTDSLKRVARLPKGYTFKWIEEEFYNRCREEEWSRDFTAQFADYESFCTFGMGVLALKGEELVSGASSYSAWKGGIEIEVDTKEEYRRQGLASACCARLILACLETGRYPSWDAHTENSLALSEKLGYHLDCPYTAYEIYGEGSKI</sequence>
<dbReference type="PROSITE" id="PS51186">
    <property type="entry name" value="GNAT"/>
    <property type="match status" value="1"/>
</dbReference>
<dbReference type="InterPro" id="IPR027365">
    <property type="entry name" value="GNAT_acetyltra_YdfB-like"/>
</dbReference>
<proteinExistence type="predicted"/>
<dbReference type="InterPro" id="IPR042573">
    <property type="entry name" value="GNAT_acetyltra_N"/>
</dbReference>